<name>A0A1A8L1E9_9TELE</name>
<organism evidence="1">
    <name type="scientific">Nothobranchius pienaari</name>
    <dbReference type="NCBI Taxonomy" id="704102"/>
    <lineage>
        <taxon>Eukaryota</taxon>
        <taxon>Metazoa</taxon>
        <taxon>Chordata</taxon>
        <taxon>Craniata</taxon>
        <taxon>Vertebrata</taxon>
        <taxon>Euteleostomi</taxon>
        <taxon>Actinopterygii</taxon>
        <taxon>Neopterygii</taxon>
        <taxon>Teleostei</taxon>
        <taxon>Neoteleostei</taxon>
        <taxon>Acanthomorphata</taxon>
        <taxon>Ovalentaria</taxon>
        <taxon>Atherinomorphae</taxon>
        <taxon>Cyprinodontiformes</taxon>
        <taxon>Nothobranchiidae</taxon>
        <taxon>Nothobranchius</taxon>
    </lineage>
</organism>
<protein>
    <recommendedName>
        <fullName evidence="2">DDE superfamily endonuclease</fullName>
    </recommendedName>
</protein>
<accession>A0A1A8L1E9</accession>
<reference evidence="1" key="1">
    <citation type="submission" date="2016-05" db="EMBL/GenBank/DDBJ databases">
        <authorList>
            <person name="Lavstsen T."/>
            <person name="Jespersen J.S."/>
        </authorList>
    </citation>
    <scope>NUCLEOTIDE SEQUENCE</scope>
    <source>
        <tissue evidence="1">Brain</tissue>
    </source>
</reference>
<dbReference type="InterPro" id="IPR036397">
    <property type="entry name" value="RNaseH_sf"/>
</dbReference>
<dbReference type="Gene3D" id="3.30.420.10">
    <property type="entry name" value="Ribonuclease H-like superfamily/Ribonuclease H"/>
    <property type="match status" value="1"/>
</dbReference>
<dbReference type="EMBL" id="HAEF01000854">
    <property type="protein sequence ID" value="SBR38236.1"/>
    <property type="molecule type" value="Transcribed_RNA"/>
</dbReference>
<evidence type="ECO:0000313" key="1">
    <source>
        <dbReference type="EMBL" id="SBR38236.1"/>
    </source>
</evidence>
<feature type="non-terminal residue" evidence="1">
    <location>
        <position position="109"/>
    </location>
</feature>
<sequence length="109" mass="12535">GSAMIWGCGSWSGLGSTTGCALRMRSADYLNVLNDQVIPFSIFQDDGAWIHWAQIVKEWFREPETSFSVQTLTPLRIFGMCWRRLCAAVRLYHHQCKILVKHECNSGWR</sequence>
<feature type="non-terminal residue" evidence="1">
    <location>
        <position position="1"/>
    </location>
</feature>
<gene>
    <name evidence="1" type="primary">BX000999.2</name>
</gene>
<reference evidence="1" key="2">
    <citation type="submission" date="2016-06" db="EMBL/GenBank/DDBJ databases">
        <title>The genome of a short-lived fish provides insights into sex chromosome evolution and the genetic control of aging.</title>
        <authorList>
            <person name="Reichwald K."/>
            <person name="Felder M."/>
            <person name="Petzold A."/>
            <person name="Koch P."/>
            <person name="Groth M."/>
            <person name="Platzer M."/>
        </authorList>
    </citation>
    <scope>NUCLEOTIDE SEQUENCE</scope>
    <source>
        <tissue evidence="1">Brain</tissue>
    </source>
</reference>
<proteinExistence type="predicted"/>
<evidence type="ECO:0008006" key="2">
    <source>
        <dbReference type="Google" id="ProtNLM"/>
    </source>
</evidence>
<dbReference type="AlphaFoldDB" id="A0A1A8L1E9"/>
<dbReference type="GO" id="GO:0003676">
    <property type="term" value="F:nucleic acid binding"/>
    <property type="evidence" value="ECO:0007669"/>
    <property type="project" value="InterPro"/>
</dbReference>